<dbReference type="RefSeq" id="WP_285996055.1">
    <property type="nucleotide sequence ID" value="NZ_CP127295.1"/>
</dbReference>
<organism evidence="1 2">
    <name type="scientific">Amycolatopsis mongoliensis</name>
    <dbReference type="NCBI Taxonomy" id="715475"/>
    <lineage>
        <taxon>Bacteria</taxon>
        <taxon>Bacillati</taxon>
        <taxon>Actinomycetota</taxon>
        <taxon>Actinomycetes</taxon>
        <taxon>Pseudonocardiales</taxon>
        <taxon>Pseudonocardiaceae</taxon>
        <taxon>Amycolatopsis</taxon>
    </lineage>
</organism>
<protein>
    <submittedName>
        <fullName evidence="1">Uncharacterized protein</fullName>
    </submittedName>
</protein>
<dbReference type="SUPFAM" id="SSF55729">
    <property type="entry name" value="Acyl-CoA N-acyltransferases (Nat)"/>
    <property type="match status" value="1"/>
</dbReference>
<dbReference type="KEGG" id="amog:QRX60_36790"/>
<evidence type="ECO:0000313" key="2">
    <source>
        <dbReference type="Proteomes" id="UP001239397"/>
    </source>
</evidence>
<accession>A0A9Y2JLL6</accession>
<dbReference type="InterPro" id="IPR016181">
    <property type="entry name" value="Acyl_CoA_acyltransferase"/>
</dbReference>
<name>A0A9Y2JLL6_9PSEU</name>
<reference evidence="1 2" key="1">
    <citation type="submission" date="2023-06" db="EMBL/GenBank/DDBJ databases">
        <authorList>
            <person name="Oyuntsetseg B."/>
            <person name="Kim S.B."/>
        </authorList>
    </citation>
    <scope>NUCLEOTIDE SEQUENCE [LARGE SCALE GENOMIC DNA]</scope>
    <source>
        <strain evidence="1 2">4-36</strain>
    </source>
</reference>
<dbReference type="AlphaFoldDB" id="A0A9Y2JLL6"/>
<dbReference type="Proteomes" id="UP001239397">
    <property type="component" value="Chromosome"/>
</dbReference>
<dbReference type="Gene3D" id="3.40.630.30">
    <property type="match status" value="1"/>
</dbReference>
<proteinExistence type="predicted"/>
<sequence length="292" mass="32123">MTHLNHSGPGTATPDWHVTAFRGDRSMLGAVRELRARILFDHGRRPDFRRADGTHADDQALDFGARHFIDRQSPAGLPLGYIRLSTPDAGVPYQSREFLGSERYEELLAAEGFPEAGVFEHSRLVVEHRARKLGLGQYLNALAIGATHHLGARAMIGTSGTKDVQDRFHERFGFRPVRGTRRYVPQYTEDVVIMLHRVADGAGRHHELVTRLRDEFPVIVGRPAPAVAAPKAHAPAPVTLAGAPAPDRDGWRPVLHTAGGALDALLASGDVREVHDTIDDQLTELVRNREPA</sequence>
<evidence type="ECO:0000313" key="1">
    <source>
        <dbReference type="EMBL" id="WIX99573.1"/>
    </source>
</evidence>
<gene>
    <name evidence="1" type="ORF">QRX60_36790</name>
</gene>
<dbReference type="EMBL" id="CP127295">
    <property type="protein sequence ID" value="WIX99573.1"/>
    <property type="molecule type" value="Genomic_DNA"/>
</dbReference>
<keyword evidence="2" id="KW-1185">Reference proteome</keyword>